<proteinExistence type="inferred from homology"/>
<sequence length="297" mass="33022">MELQLLRAFLAVAEQGGVSQAADRLHVTQPAVSKRLASLEEQLGTRLFDRIGRNLHLTGAGQALLPRARQILDEVADAEREIHNLATRVEGKLRIATSHHVGLHHMPPILKAFSNRYPKVTLDIDFLDSEQAYEAMTLGKYELAVVTLALQDYPTIVAQLVWPDPCQVVVAPDHPLAAESRITLQQLAEYPAILPDLKTYTGRLIKQLFDEHGLRLKAKLATNYLETCKMMVSVGLGWSVLPETLADDSLKVLRSPQIEVTRSLGVIRHRERTLSNAGNALLELIMGYGAQNSRQQH</sequence>
<dbReference type="InterPro" id="IPR005119">
    <property type="entry name" value="LysR_subst-bd"/>
</dbReference>
<dbReference type="PANTHER" id="PTHR30126">
    <property type="entry name" value="HTH-TYPE TRANSCRIPTIONAL REGULATOR"/>
    <property type="match status" value="1"/>
</dbReference>
<dbReference type="PRINTS" id="PR00039">
    <property type="entry name" value="HTHLYSR"/>
</dbReference>
<evidence type="ECO:0000259" key="5">
    <source>
        <dbReference type="PROSITE" id="PS50931"/>
    </source>
</evidence>
<evidence type="ECO:0000313" key="7">
    <source>
        <dbReference type="Proteomes" id="UP001224392"/>
    </source>
</evidence>
<evidence type="ECO:0000256" key="4">
    <source>
        <dbReference type="ARBA" id="ARBA00023163"/>
    </source>
</evidence>
<dbReference type="SUPFAM" id="SSF53850">
    <property type="entry name" value="Periplasmic binding protein-like II"/>
    <property type="match status" value="1"/>
</dbReference>
<keyword evidence="4" id="KW-0804">Transcription</keyword>
<keyword evidence="7" id="KW-1185">Reference proteome</keyword>
<dbReference type="InterPro" id="IPR000847">
    <property type="entry name" value="LysR_HTH_N"/>
</dbReference>
<dbReference type="Pfam" id="PF03466">
    <property type="entry name" value="LysR_substrate"/>
    <property type="match status" value="1"/>
</dbReference>
<evidence type="ECO:0000313" key="6">
    <source>
        <dbReference type="EMBL" id="GMG87456.1"/>
    </source>
</evidence>
<evidence type="ECO:0000256" key="1">
    <source>
        <dbReference type="ARBA" id="ARBA00009437"/>
    </source>
</evidence>
<organism evidence="6 7">
    <name type="scientific">Biformimicrobium ophioploci</name>
    <dbReference type="NCBI Taxonomy" id="3036711"/>
    <lineage>
        <taxon>Bacteria</taxon>
        <taxon>Pseudomonadati</taxon>
        <taxon>Pseudomonadota</taxon>
        <taxon>Gammaproteobacteria</taxon>
        <taxon>Cellvibrionales</taxon>
        <taxon>Microbulbiferaceae</taxon>
        <taxon>Biformimicrobium</taxon>
    </lineage>
</organism>
<accession>A0ABQ6LZE5</accession>
<dbReference type="Gene3D" id="3.40.190.290">
    <property type="match status" value="1"/>
</dbReference>
<keyword evidence="2" id="KW-0805">Transcription regulation</keyword>
<keyword evidence="3" id="KW-0238">DNA-binding</keyword>
<comment type="caution">
    <text evidence="6">The sequence shown here is derived from an EMBL/GenBank/DDBJ whole genome shotgun (WGS) entry which is preliminary data.</text>
</comment>
<dbReference type="InterPro" id="IPR036388">
    <property type="entry name" value="WH-like_DNA-bd_sf"/>
</dbReference>
<dbReference type="Proteomes" id="UP001224392">
    <property type="component" value="Unassembled WGS sequence"/>
</dbReference>
<dbReference type="PROSITE" id="PS50931">
    <property type="entry name" value="HTH_LYSR"/>
    <property type="match status" value="1"/>
</dbReference>
<feature type="domain" description="HTH lysR-type" evidence="5">
    <location>
        <begin position="1"/>
        <end position="58"/>
    </location>
</feature>
<gene>
    <name evidence="6" type="ORF">MNKW57_17770</name>
</gene>
<dbReference type="SUPFAM" id="SSF46785">
    <property type="entry name" value="Winged helix' DNA-binding domain"/>
    <property type="match status" value="1"/>
</dbReference>
<evidence type="ECO:0000256" key="3">
    <source>
        <dbReference type="ARBA" id="ARBA00023125"/>
    </source>
</evidence>
<dbReference type="PANTHER" id="PTHR30126:SF81">
    <property type="entry name" value="HTH-TYPE TRANSCRIPTIONAL REGULATOR ILVY"/>
    <property type="match status" value="1"/>
</dbReference>
<dbReference type="CDD" id="cd05466">
    <property type="entry name" value="PBP2_LTTR_substrate"/>
    <property type="match status" value="1"/>
</dbReference>
<dbReference type="EMBL" id="BSYJ01000003">
    <property type="protein sequence ID" value="GMG87456.1"/>
    <property type="molecule type" value="Genomic_DNA"/>
</dbReference>
<dbReference type="RefSeq" id="WP_285764082.1">
    <property type="nucleotide sequence ID" value="NZ_BSYJ01000003.1"/>
</dbReference>
<evidence type="ECO:0000256" key="2">
    <source>
        <dbReference type="ARBA" id="ARBA00023015"/>
    </source>
</evidence>
<dbReference type="Pfam" id="PF00126">
    <property type="entry name" value="HTH_1"/>
    <property type="match status" value="1"/>
</dbReference>
<protein>
    <submittedName>
        <fullName evidence="6">LysR family transcriptional regulator</fullName>
    </submittedName>
</protein>
<name>A0ABQ6LZE5_9GAMM</name>
<dbReference type="InterPro" id="IPR036390">
    <property type="entry name" value="WH_DNA-bd_sf"/>
</dbReference>
<comment type="similarity">
    <text evidence="1">Belongs to the LysR transcriptional regulatory family.</text>
</comment>
<reference evidence="6 7" key="1">
    <citation type="submission" date="2023-04" db="EMBL/GenBank/DDBJ databases">
        <title>Marinobulbifer ophiurae gen. nov., sp. Nov., isolate from tissue of brittle star Ophioplocus japonicus.</title>
        <authorList>
            <person name="Kawano K."/>
            <person name="Sawayama S."/>
            <person name="Nakagawa S."/>
        </authorList>
    </citation>
    <scope>NUCLEOTIDE SEQUENCE [LARGE SCALE GENOMIC DNA]</scope>
    <source>
        <strain evidence="6 7">NKW57</strain>
    </source>
</reference>
<dbReference type="Gene3D" id="1.10.10.10">
    <property type="entry name" value="Winged helix-like DNA-binding domain superfamily/Winged helix DNA-binding domain"/>
    <property type="match status" value="1"/>
</dbReference>